<feature type="compositionally biased region" description="Basic and acidic residues" evidence="1">
    <location>
        <begin position="140"/>
        <end position="151"/>
    </location>
</feature>
<accession>A0AA37P4S2</accession>
<gene>
    <name evidence="2" type="ORF">ColSpa_02097</name>
</gene>
<feature type="compositionally biased region" description="Low complexity" evidence="1">
    <location>
        <begin position="45"/>
        <end position="54"/>
    </location>
</feature>
<feature type="compositionally biased region" description="Basic and acidic residues" evidence="1">
    <location>
        <begin position="98"/>
        <end position="123"/>
    </location>
</feature>
<feature type="compositionally biased region" description="Basic residues" evidence="1">
    <location>
        <begin position="64"/>
        <end position="80"/>
    </location>
</feature>
<dbReference type="EMBL" id="BQXU01000004">
    <property type="protein sequence ID" value="GKT41916.1"/>
    <property type="molecule type" value="Genomic_DNA"/>
</dbReference>
<proteinExistence type="predicted"/>
<dbReference type="Proteomes" id="UP001055115">
    <property type="component" value="Unassembled WGS sequence"/>
</dbReference>
<comment type="caution">
    <text evidence="2">The sequence shown here is derived from an EMBL/GenBank/DDBJ whole genome shotgun (WGS) entry which is preliminary data.</text>
</comment>
<dbReference type="GeneID" id="73322899"/>
<feature type="compositionally biased region" description="Basic residues" evidence="1">
    <location>
        <begin position="87"/>
        <end position="97"/>
    </location>
</feature>
<evidence type="ECO:0000256" key="1">
    <source>
        <dbReference type="SAM" id="MobiDB-lite"/>
    </source>
</evidence>
<dbReference type="RefSeq" id="XP_049124266.1">
    <property type="nucleotide sequence ID" value="XM_049268309.1"/>
</dbReference>
<sequence length="170" mass="19458">MNNGQFLKQRKTESDDANIHNTHNQGIRHRKRDNQESATNEQAITAKKSTSSSDTDAESTEAKKSKKSKKSKKKNKKNKKGKESEKKRKRREKKAKKDRRDADADSEDECKTKRIKKENDELGKLSGPLDDAESLYMPGIDDHRSELRERVSWTSSELSPGRSERTLQAS</sequence>
<dbReference type="AlphaFoldDB" id="A0AA37P4S2"/>
<protein>
    <submittedName>
        <fullName evidence="2">Uncharacterized protein</fullName>
    </submittedName>
</protein>
<keyword evidence="3" id="KW-1185">Reference proteome</keyword>
<evidence type="ECO:0000313" key="2">
    <source>
        <dbReference type="EMBL" id="GKT41916.1"/>
    </source>
</evidence>
<reference evidence="2 3" key="1">
    <citation type="submission" date="2022-03" db="EMBL/GenBank/DDBJ databases">
        <title>Genome data of Colletotrichum spp.</title>
        <authorList>
            <person name="Utami Y.D."/>
            <person name="Hiruma K."/>
        </authorList>
    </citation>
    <scope>NUCLEOTIDE SEQUENCE [LARGE SCALE GENOMIC DNA]</scope>
    <source>
        <strain evidence="2 3">MAFF 239500</strain>
    </source>
</reference>
<evidence type="ECO:0000313" key="3">
    <source>
        <dbReference type="Proteomes" id="UP001055115"/>
    </source>
</evidence>
<organism evidence="2 3">
    <name type="scientific">Colletotrichum spaethianum</name>
    <dbReference type="NCBI Taxonomy" id="700344"/>
    <lineage>
        <taxon>Eukaryota</taxon>
        <taxon>Fungi</taxon>
        <taxon>Dikarya</taxon>
        <taxon>Ascomycota</taxon>
        <taxon>Pezizomycotina</taxon>
        <taxon>Sordariomycetes</taxon>
        <taxon>Hypocreomycetidae</taxon>
        <taxon>Glomerellales</taxon>
        <taxon>Glomerellaceae</taxon>
        <taxon>Colletotrichum</taxon>
        <taxon>Colletotrichum spaethianum species complex</taxon>
    </lineage>
</organism>
<name>A0AA37P4S2_9PEZI</name>
<feature type="region of interest" description="Disordered" evidence="1">
    <location>
        <begin position="1"/>
        <end position="170"/>
    </location>
</feature>